<evidence type="ECO:0000313" key="3">
    <source>
        <dbReference type="Proteomes" id="UP000298138"/>
    </source>
</evidence>
<dbReference type="EMBL" id="ML220157">
    <property type="protein sequence ID" value="TGZ77182.1"/>
    <property type="molecule type" value="Genomic_DNA"/>
</dbReference>
<feature type="compositionally biased region" description="Pro residues" evidence="1">
    <location>
        <begin position="28"/>
        <end position="43"/>
    </location>
</feature>
<feature type="region of interest" description="Disordered" evidence="1">
    <location>
        <begin position="165"/>
        <end position="261"/>
    </location>
</feature>
<dbReference type="AlphaFoldDB" id="A0A4S2MJV4"/>
<gene>
    <name evidence="2" type="ORF">EX30DRAFT_374820</name>
</gene>
<name>A0A4S2MJV4_9PEZI</name>
<dbReference type="Proteomes" id="UP000298138">
    <property type="component" value="Unassembled WGS sequence"/>
</dbReference>
<feature type="region of interest" description="Disordered" evidence="1">
    <location>
        <begin position="122"/>
        <end position="142"/>
    </location>
</feature>
<sequence>MGSSGGPLTIINTPPPPTLQSYSSSPSTLPPPYTFPPPPPYHSPGPRMHTPKRRTTSTSTTSTTFSNAHNSTMSYPRNPQQNAYVATLRRQKATVWCDRAQLEDPRLLAQQKQARRKAAMEVLGPPTTGSHGLASASSSTTSIRAGKFRHSSHVMPMASGSLVAGLPQRLSATEANDDSSDEEDMYMSGPGHHRRSGSGRSSLNSNHRKTNRPPSLTGSTSLQRQGSKGSDSSYYSPMDSTAATTGGELGGVRGKRSPPQLVSPLILEERTPEQKQAAGYFDEQKIAAVEGVDTVGPLPPTMQTVPQRVGLKRMGSVDEREARTMTMSGLRLVVANPD</sequence>
<reference evidence="2 3" key="1">
    <citation type="submission" date="2019-04" db="EMBL/GenBank/DDBJ databases">
        <title>Comparative genomics and transcriptomics to analyze fruiting body development in filamentous ascomycetes.</title>
        <authorList>
            <consortium name="DOE Joint Genome Institute"/>
            <person name="Lutkenhaus R."/>
            <person name="Traeger S."/>
            <person name="Breuer J."/>
            <person name="Kuo A."/>
            <person name="Lipzen A."/>
            <person name="Pangilinan J."/>
            <person name="Dilworth D."/>
            <person name="Sandor L."/>
            <person name="Poggeler S."/>
            <person name="Barry K."/>
            <person name="Grigoriev I.V."/>
            <person name="Nowrousian M."/>
        </authorList>
    </citation>
    <scope>NUCLEOTIDE SEQUENCE [LARGE SCALE GENOMIC DNA]</scope>
    <source>
        <strain evidence="2 3">CBS 389.68</strain>
    </source>
</reference>
<feature type="compositionally biased region" description="Low complexity" evidence="1">
    <location>
        <begin position="127"/>
        <end position="142"/>
    </location>
</feature>
<dbReference type="InParanoid" id="A0A4S2MJV4"/>
<feature type="compositionally biased region" description="Acidic residues" evidence="1">
    <location>
        <begin position="175"/>
        <end position="185"/>
    </location>
</feature>
<dbReference type="STRING" id="341454.A0A4S2MJV4"/>
<protein>
    <submittedName>
        <fullName evidence="2">Uncharacterized protein</fullName>
    </submittedName>
</protein>
<feature type="compositionally biased region" description="Polar residues" evidence="1">
    <location>
        <begin position="212"/>
        <end position="244"/>
    </location>
</feature>
<dbReference type="OrthoDB" id="5385072at2759"/>
<accession>A0A4S2MJV4</accession>
<organism evidence="2 3">
    <name type="scientific">Ascodesmis nigricans</name>
    <dbReference type="NCBI Taxonomy" id="341454"/>
    <lineage>
        <taxon>Eukaryota</taxon>
        <taxon>Fungi</taxon>
        <taxon>Dikarya</taxon>
        <taxon>Ascomycota</taxon>
        <taxon>Pezizomycotina</taxon>
        <taxon>Pezizomycetes</taxon>
        <taxon>Pezizales</taxon>
        <taxon>Ascodesmidaceae</taxon>
        <taxon>Ascodesmis</taxon>
    </lineage>
</organism>
<keyword evidence="3" id="KW-1185">Reference proteome</keyword>
<feature type="compositionally biased region" description="Polar residues" evidence="1">
    <location>
        <begin position="65"/>
        <end position="78"/>
    </location>
</feature>
<evidence type="ECO:0000256" key="1">
    <source>
        <dbReference type="SAM" id="MobiDB-lite"/>
    </source>
</evidence>
<feature type="region of interest" description="Disordered" evidence="1">
    <location>
        <begin position="1"/>
        <end position="78"/>
    </location>
</feature>
<evidence type="ECO:0000313" key="2">
    <source>
        <dbReference type="EMBL" id="TGZ77182.1"/>
    </source>
</evidence>
<proteinExistence type="predicted"/>